<dbReference type="AlphaFoldDB" id="A0A5B0NBI8"/>
<dbReference type="Proteomes" id="UP000325313">
    <property type="component" value="Unassembled WGS sequence"/>
</dbReference>
<name>A0A5B0NBI8_PUCGR</name>
<gene>
    <name evidence="1" type="ORF">PGTUg99_009372</name>
</gene>
<evidence type="ECO:0000313" key="2">
    <source>
        <dbReference type="Proteomes" id="UP000325313"/>
    </source>
</evidence>
<dbReference type="EMBL" id="VDEP01000413">
    <property type="protein sequence ID" value="KAA1086136.1"/>
    <property type="molecule type" value="Genomic_DNA"/>
</dbReference>
<evidence type="ECO:0000313" key="1">
    <source>
        <dbReference type="EMBL" id="KAA1086136.1"/>
    </source>
</evidence>
<comment type="caution">
    <text evidence="1">The sequence shown here is derived from an EMBL/GenBank/DDBJ whole genome shotgun (WGS) entry which is preliminary data.</text>
</comment>
<accession>A0A5B0NBI8</accession>
<sequence length="77" mass="9084">MKMAQGRWSPRGCRIWRKKLSNPFKQGKMETKNLHSSILVQRDPIVQPNCMCWRKPFNATHSALVFFLPLILCHDIF</sequence>
<organism evidence="1 2">
    <name type="scientific">Puccinia graminis f. sp. tritici</name>
    <dbReference type="NCBI Taxonomy" id="56615"/>
    <lineage>
        <taxon>Eukaryota</taxon>
        <taxon>Fungi</taxon>
        <taxon>Dikarya</taxon>
        <taxon>Basidiomycota</taxon>
        <taxon>Pucciniomycotina</taxon>
        <taxon>Pucciniomycetes</taxon>
        <taxon>Pucciniales</taxon>
        <taxon>Pucciniaceae</taxon>
        <taxon>Puccinia</taxon>
    </lineage>
</organism>
<protein>
    <submittedName>
        <fullName evidence="1">Uncharacterized protein</fullName>
    </submittedName>
</protein>
<reference evidence="1 2" key="1">
    <citation type="submission" date="2019-05" db="EMBL/GenBank/DDBJ databases">
        <title>Emergence of the Ug99 lineage of the wheat stem rust pathogen through somatic hybridization.</title>
        <authorList>
            <person name="Li F."/>
            <person name="Upadhyaya N.M."/>
            <person name="Sperschneider J."/>
            <person name="Matny O."/>
            <person name="Nguyen-Phuc H."/>
            <person name="Mago R."/>
            <person name="Raley C."/>
            <person name="Miller M.E."/>
            <person name="Silverstein K.A.T."/>
            <person name="Henningsen E."/>
            <person name="Hirsch C.D."/>
            <person name="Visser B."/>
            <person name="Pretorius Z.A."/>
            <person name="Steffenson B.J."/>
            <person name="Schwessinger B."/>
            <person name="Dodds P.N."/>
            <person name="Figueroa M."/>
        </authorList>
    </citation>
    <scope>NUCLEOTIDE SEQUENCE [LARGE SCALE GENOMIC DNA]</scope>
    <source>
        <strain evidence="1 2">Ug99</strain>
    </source>
</reference>
<proteinExistence type="predicted"/>